<protein>
    <recommendedName>
        <fullName evidence="11">Nitrogenase protein alpha chain</fullName>
        <ecNumber evidence="11">1.18.6.1</ecNumber>
    </recommendedName>
</protein>
<keyword evidence="6 11" id="KW-0408">Iron</keyword>
<dbReference type="Gene3D" id="3.40.50.1980">
    <property type="entry name" value="Nitrogenase molybdenum iron protein domain"/>
    <property type="match status" value="3"/>
</dbReference>
<evidence type="ECO:0000256" key="5">
    <source>
        <dbReference type="ARBA" id="ARBA00023002"/>
    </source>
</evidence>
<keyword evidence="3" id="KW-0547">Nucleotide-binding</keyword>
<evidence type="ECO:0000256" key="1">
    <source>
        <dbReference type="ARBA" id="ARBA00001919"/>
    </source>
</evidence>
<dbReference type="InterPro" id="IPR000318">
    <property type="entry name" value="Nase_comp1_CS"/>
</dbReference>
<comment type="cofactor">
    <cofactor evidence="1">
        <name>[8Fe-7S] cluster</name>
        <dbReference type="ChEBI" id="CHEBI:21143"/>
    </cofactor>
</comment>
<dbReference type="RefSeq" id="WP_115482486.1">
    <property type="nucleotide sequence ID" value="NZ_QRCT01000034.1"/>
</dbReference>
<evidence type="ECO:0000256" key="9">
    <source>
        <dbReference type="ARBA" id="ARBA00047967"/>
    </source>
</evidence>
<dbReference type="PROSITE" id="PS00090">
    <property type="entry name" value="NITROGENASE_1_2"/>
    <property type="match status" value="1"/>
</dbReference>
<evidence type="ECO:0000256" key="3">
    <source>
        <dbReference type="ARBA" id="ARBA00022741"/>
    </source>
</evidence>
<dbReference type="GO" id="GO:0005524">
    <property type="term" value="F:ATP binding"/>
    <property type="evidence" value="ECO:0007669"/>
    <property type="project" value="UniProtKB-KW"/>
</dbReference>
<dbReference type="InterPro" id="IPR000510">
    <property type="entry name" value="Nase/OxRdtase_comp1"/>
</dbReference>
<accession>A0A371AUA0</accession>
<keyword evidence="7" id="KW-0411">Iron-sulfur</keyword>
<proteinExistence type="inferred from homology"/>
<sequence length="537" mass="60040">MSVIREEVLDKYSAKVYKNRKEHVITVGEGNPDVVSANTRAIPGIITQRGCCFAGCKGVVLGPIKDAVIIVHGPIGCAFYTWGTRRHKAIADERKGEKADSYLEYCFSTDMQEADIVFGGEKKLKKAIIEAMDIIKPKAIFICSTCPVGLIGDDIHAVAKWAEEEYGIKCIGFSCEGYKGVSQSAGHHIANNQLIRHIIGTGDKEPVSKYSVNILGEYNIGGDGWEVEKLLKRCGIEVISIFTGGSSYRDIKNAHLADLNLVQCHRSINYVADMMYDKYGTDWLKINFIGIESCKESLRAIGEYFGDIELKARIEEVIADEIGNIFEELTYLKSKLKGKTAALYVGGSRSHHYQLLLKDFGIRTVLAGYEFAHRDDYEGRTVIPEIKPDADTKNIESITVEPDPKFYKVFLSEEQKNILKEKGILLNDYPGMIQDMDEGAIICDDLNHFETEEFLKVLKPDIFFSGIKDKFVIQKSGFLSRQLHSYDYSGPYAGFTGSVIFGNDLLMGLSTPAWSYIHAPWKSNPCLEARLEVEEYA</sequence>
<comment type="similarity">
    <text evidence="10">Belongs to the NifD/NifK/NifE/NifN family.</text>
</comment>
<dbReference type="EC" id="1.18.6.1" evidence="11"/>
<keyword evidence="5 11" id="KW-0560">Oxidoreductase</keyword>
<keyword evidence="14" id="KW-1185">Reference proteome</keyword>
<evidence type="ECO:0000313" key="14">
    <source>
        <dbReference type="Proteomes" id="UP000255036"/>
    </source>
</evidence>
<reference evidence="13 14" key="1">
    <citation type="submission" date="2018-07" db="EMBL/GenBank/DDBJ databases">
        <title>Anaerosacharophilus polymeroproducens gen. nov. sp. nov., an anaerobic bacterium isolated from salt field.</title>
        <authorList>
            <person name="Kim W."/>
            <person name="Yang S.-H."/>
            <person name="Oh J."/>
            <person name="Lee J.-H."/>
            <person name="Kwon K.K."/>
        </authorList>
    </citation>
    <scope>NUCLEOTIDE SEQUENCE [LARGE SCALE GENOMIC DNA]</scope>
    <source>
        <strain evidence="13 14">MCWD5</strain>
    </source>
</reference>
<dbReference type="AlphaFoldDB" id="A0A371AUA0"/>
<dbReference type="PANTHER" id="PTHR43457">
    <property type="entry name" value="NITROGENASE MOLYBDENUM-IRON PROTEIN ALPHA CHAIN"/>
    <property type="match status" value="1"/>
</dbReference>
<evidence type="ECO:0000256" key="7">
    <source>
        <dbReference type="ARBA" id="ARBA00023014"/>
    </source>
</evidence>
<dbReference type="Proteomes" id="UP000255036">
    <property type="component" value="Unassembled WGS sequence"/>
</dbReference>
<name>A0A371AUA0_9FIRM</name>
<organism evidence="13 14">
    <name type="scientific">Anaerosacchariphilus polymeriproducens</name>
    <dbReference type="NCBI Taxonomy" id="1812858"/>
    <lineage>
        <taxon>Bacteria</taxon>
        <taxon>Bacillati</taxon>
        <taxon>Bacillota</taxon>
        <taxon>Clostridia</taxon>
        <taxon>Lachnospirales</taxon>
        <taxon>Lachnospiraceae</taxon>
        <taxon>Anaerosacchariphilus</taxon>
    </lineage>
</organism>
<evidence type="ECO:0000313" key="13">
    <source>
        <dbReference type="EMBL" id="RDU23144.1"/>
    </source>
</evidence>
<dbReference type="GO" id="GO:0046872">
    <property type="term" value="F:metal ion binding"/>
    <property type="evidence" value="ECO:0007669"/>
    <property type="project" value="UniProtKB-KW"/>
</dbReference>
<dbReference type="InterPro" id="IPR010143">
    <property type="entry name" value="Nase_comp1_asu"/>
</dbReference>
<keyword evidence="2 11" id="KW-0479">Metal-binding</keyword>
<dbReference type="OrthoDB" id="9767044at2"/>
<dbReference type="NCBIfam" id="TIGR01862">
    <property type="entry name" value="N2-ase-Ialpha"/>
    <property type="match status" value="1"/>
</dbReference>
<comment type="catalytic activity">
    <reaction evidence="9 11">
        <text>N2 + 8 reduced [2Fe-2S]-[ferredoxin] + 16 ATP + 16 H2O = H2 + 8 oxidized [2Fe-2S]-[ferredoxin] + 2 NH4(+) + 16 ADP + 16 phosphate + 6 H(+)</text>
        <dbReference type="Rhea" id="RHEA:21448"/>
        <dbReference type="Rhea" id="RHEA-COMP:10000"/>
        <dbReference type="Rhea" id="RHEA-COMP:10001"/>
        <dbReference type="ChEBI" id="CHEBI:15377"/>
        <dbReference type="ChEBI" id="CHEBI:15378"/>
        <dbReference type="ChEBI" id="CHEBI:17997"/>
        <dbReference type="ChEBI" id="CHEBI:18276"/>
        <dbReference type="ChEBI" id="CHEBI:28938"/>
        <dbReference type="ChEBI" id="CHEBI:30616"/>
        <dbReference type="ChEBI" id="CHEBI:33737"/>
        <dbReference type="ChEBI" id="CHEBI:33738"/>
        <dbReference type="ChEBI" id="CHEBI:43474"/>
        <dbReference type="ChEBI" id="CHEBI:456216"/>
        <dbReference type="EC" id="1.18.6.1"/>
    </reaction>
</comment>
<evidence type="ECO:0000256" key="4">
    <source>
        <dbReference type="ARBA" id="ARBA00022840"/>
    </source>
</evidence>
<dbReference type="PROSITE" id="PS00699">
    <property type="entry name" value="NITROGENASE_1_1"/>
    <property type="match status" value="1"/>
</dbReference>
<evidence type="ECO:0000256" key="11">
    <source>
        <dbReference type="RuleBase" id="RU004022"/>
    </source>
</evidence>
<dbReference type="GO" id="GO:0051536">
    <property type="term" value="F:iron-sulfur cluster binding"/>
    <property type="evidence" value="ECO:0007669"/>
    <property type="project" value="UniProtKB-KW"/>
</dbReference>
<dbReference type="SUPFAM" id="SSF53807">
    <property type="entry name" value="Helical backbone' metal receptor"/>
    <property type="match status" value="1"/>
</dbReference>
<keyword evidence="4" id="KW-0067">ATP-binding</keyword>
<dbReference type="EMBL" id="QRCT01000034">
    <property type="protein sequence ID" value="RDU23144.1"/>
    <property type="molecule type" value="Genomic_DNA"/>
</dbReference>
<evidence type="ECO:0000256" key="10">
    <source>
        <dbReference type="RuleBase" id="RU004021"/>
    </source>
</evidence>
<dbReference type="PANTHER" id="PTHR43457:SF1">
    <property type="entry name" value="NITROGENASE MOLYBDENUM-IRON PROTEIN ALPHA CHAIN"/>
    <property type="match status" value="1"/>
</dbReference>
<evidence type="ECO:0000256" key="8">
    <source>
        <dbReference type="ARBA" id="ARBA00023231"/>
    </source>
</evidence>
<keyword evidence="8 10" id="KW-0535">Nitrogen fixation</keyword>
<gene>
    <name evidence="13" type="ORF">DWV06_12360</name>
</gene>
<evidence type="ECO:0000256" key="6">
    <source>
        <dbReference type="ARBA" id="ARBA00023004"/>
    </source>
</evidence>
<evidence type="ECO:0000256" key="2">
    <source>
        <dbReference type="ARBA" id="ARBA00022723"/>
    </source>
</evidence>
<feature type="domain" description="Nitrogenase/oxidoreductase component 1" evidence="12">
    <location>
        <begin position="51"/>
        <end position="506"/>
    </location>
</feature>
<evidence type="ECO:0000259" key="12">
    <source>
        <dbReference type="Pfam" id="PF00148"/>
    </source>
</evidence>
<dbReference type="Pfam" id="PF00148">
    <property type="entry name" value="Oxidored_nitro"/>
    <property type="match status" value="1"/>
</dbReference>
<comment type="caution">
    <text evidence="13">The sequence shown here is derived from an EMBL/GenBank/DDBJ whole genome shotgun (WGS) entry which is preliminary data.</text>
</comment>
<dbReference type="GO" id="GO:0016163">
    <property type="term" value="F:nitrogenase activity"/>
    <property type="evidence" value="ECO:0007669"/>
    <property type="project" value="UniProtKB-EC"/>
</dbReference>